<keyword evidence="1" id="KW-1133">Transmembrane helix</keyword>
<dbReference type="EMBL" id="UNRR01000020">
    <property type="protein sequence ID" value="SYZ78874.1"/>
    <property type="molecule type" value="Genomic_DNA"/>
</dbReference>
<sequence>MKRDFYRYIPLLAGSMLVLIGIRDRLNEPLFYCISIGYIALIVILMWKSGKNKNSGKSS</sequence>
<evidence type="ECO:0000256" key="1">
    <source>
        <dbReference type="SAM" id="Phobius"/>
    </source>
</evidence>
<protein>
    <submittedName>
        <fullName evidence="2">Uncharacterized protein</fullName>
    </submittedName>
</protein>
<keyword evidence="1" id="KW-0472">Membrane</keyword>
<evidence type="ECO:0000313" key="2">
    <source>
        <dbReference type="EMBL" id="SYZ78874.1"/>
    </source>
</evidence>
<evidence type="ECO:0000313" key="3">
    <source>
        <dbReference type="Proteomes" id="UP000262072"/>
    </source>
</evidence>
<reference evidence="3" key="1">
    <citation type="submission" date="2018-05" db="EMBL/GenBank/DDBJ databases">
        <authorList>
            <person name="Strepis N."/>
        </authorList>
    </citation>
    <scope>NUCLEOTIDE SEQUENCE [LARGE SCALE GENOMIC DNA]</scope>
</reference>
<feature type="transmembrane region" description="Helical" evidence="1">
    <location>
        <begin position="29"/>
        <end position="47"/>
    </location>
</feature>
<dbReference type="Proteomes" id="UP000262072">
    <property type="component" value="Unassembled WGS sequence"/>
</dbReference>
<gene>
    <name evidence="2" type="ORF">TART1_1690</name>
</gene>
<accession>A0A383TGS9</accession>
<keyword evidence="1" id="KW-0812">Transmembrane</keyword>
<feature type="transmembrane region" description="Helical" evidence="1">
    <location>
        <begin position="5"/>
        <end position="23"/>
    </location>
</feature>
<dbReference type="AlphaFoldDB" id="A0A383TGS9"/>
<name>A0A383TGS9_9LACT</name>
<organism evidence="2 3">
    <name type="scientific">Trichococcus shcherbakoviae</name>
    <dbReference type="NCBI Taxonomy" id="2094020"/>
    <lineage>
        <taxon>Bacteria</taxon>
        <taxon>Bacillati</taxon>
        <taxon>Bacillota</taxon>
        <taxon>Bacilli</taxon>
        <taxon>Lactobacillales</taxon>
        <taxon>Carnobacteriaceae</taxon>
        <taxon>Trichococcus</taxon>
    </lineage>
</organism>
<proteinExistence type="predicted"/>